<proteinExistence type="predicted"/>
<organism evidence="1 2">
    <name type="scientific">Tessaracoccus oleiagri</name>
    <dbReference type="NCBI Taxonomy" id="686624"/>
    <lineage>
        <taxon>Bacteria</taxon>
        <taxon>Bacillati</taxon>
        <taxon>Actinomycetota</taxon>
        <taxon>Actinomycetes</taxon>
        <taxon>Propionibacteriales</taxon>
        <taxon>Propionibacteriaceae</taxon>
        <taxon>Tessaracoccus</taxon>
    </lineage>
</organism>
<dbReference type="SUPFAM" id="SSF53254">
    <property type="entry name" value="Phosphoglycerate mutase-like"/>
    <property type="match status" value="1"/>
</dbReference>
<dbReference type="GO" id="GO:0016791">
    <property type="term" value="F:phosphatase activity"/>
    <property type="evidence" value="ECO:0007669"/>
    <property type="project" value="TreeGrafter"/>
</dbReference>
<dbReference type="Pfam" id="PF00300">
    <property type="entry name" value="His_Phos_1"/>
    <property type="match status" value="1"/>
</dbReference>
<dbReference type="SMART" id="SM00855">
    <property type="entry name" value="PGAM"/>
    <property type="match status" value="1"/>
</dbReference>
<reference evidence="1 2" key="1">
    <citation type="submission" date="2016-10" db="EMBL/GenBank/DDBJ databases">
        <authorList>
            <person name="de Groot N.N."/>
        </authorList>
    </citation>
    <scope>NUCLEOTIDE SEQUENCE [LARGE SCALE GENOMIC DNA]</scope>
    <source>
        <strain evidence="1 2">CGMCC 1.9159</strain>
    </source>
</reference>
<gene>
    <name evidence="1" type="ORF">SAMN04488242_0087</name>
</gene>
<dbReference type="Gene3D" id="3.40.50.1240">
    <property type="entry name" value="Phosphoglycerate mutase-like"/>
    <property type="match status" value="1"/>
</dbReference>
<dbReference type="InterPro" id="IPR001345">
    <property type="entry name" value="PG/BPGM_mutase_AS"/>
</dbReference>
<dbReference type="PANTHER" id="PTHR48100:SF58">
    <property type="entry name" value="PE-PGRS FAMILY PROTEIN PE_PGRS11"/>
    <property type="match status" value="1"/>
</dbReference>
<dbReference type="PANTHER" id="PTHR48100">
    <property type="entry name" value="BROAD-SPECIFICITY PHOSPHATASE YOR283W-RELATED"/>
    <property type="match status" value="1"/>
</dbReference>
<accession>A0A1G9H596</accession>
<dbReference type="STRING" id="686624.SAMN04488242_0087"/>
<dbReference type="CDD" id="cd07067">
    <property type="entry name" value="HP_PGM_like"/>
    <property type="match status" value="1"/>
</dbReference>
<dbReference type="EMBL" id="FNGP01000001">
    <property type="protein sequence ID" value="SDL08117.1"/>
    <property type="molecule type" value="Genomic_DNA"/>
</dbReference>
<dbReference type="InterPro" id="IPR013078">
    <property type="entry name" value="His_Pase_superF_clade-1"/>
</dbReference>
<dbReference type="Proteomes" id="UP000199475">
    <property type="component" value="Unassembled WGS sequence"/>
</dbReference>
<dbReference type="InterPro" id="IPR050275">
    <property type="entry name" value="PGM_Phosphatase"/>
</dbReference>
<protein>
    <submittedName>
        <fullName evidence="1">Probable phosphoglycerate mutase</fullName>
    </submittedName>
</protein>
<name>A0A1G9H596_9ACTN</name>
<evidence type="ECO:0000313" key="2">
    <source>
        <dbReference type="Proteomes" id="UP000199475"/>
    </source>
</evidence>
<sequence>MRLFLIRHGQTDSNVNHLLDTAHPGAPLNATGHRQAEELARTLADEPIQAVYASTLTRAQETAAPLAAALGLEVEVLDGIHEISAGAEEMNADWSVYVGVLESWSPSNLDVGIDGGETAREFITRYGEAVQKVEQAGHDVAALVSHGAALRVFALTVAPHLPRASTPELKNTEWITLEGSSDDGWRVVQWGPNTFG</sequence>
<keyword evidence="2" id="KW-1185">Reference proteome</keyword>
<dbReference type="RefSeq" id="WP_093247864.1">
    <property type="nucleotide sequence ID" value="NZ_FNGP01000001.1"/>
</dbReference>
<dbReference type="OrthoDB" id="9793115at2"/>
<dbReference type="PROSITE" id="PS00175">
    <property type="entry name" value="PG_MUTASE"/>
    <property type="match status" value="1"/>
</dbReference>
<dbReference type="InterPro" id="IPR029033">
    <property type="entry name" value="His_PPase_superfam"/>
</dbReference>
<dbReference type="AlphaFoldDB" id="A0A1G9H596"/>
<dbReference type="GO" id="GO:0005737">
    <property type="term" value="C:cytoplasm"/>
    <property type="evidence" value="ECO:0007669"/>
    <property type="project" value="TreeGrafter"/>
</dbReference>
<evidence type="ECO:0000313" key="1">
    <source>
        <dbReference type="EMBL" id="SDL08117.1"/>
    </source>
</evidence>